<evidence type="ECO:0000313" key="5">
    <source>
        <dbReference type="Proteomes" id="UP000549616"/>
    </source>
</evidence>
<dbReference type="AlphaFoldDB" id="A0A853BC75"/>
<evidence type="ECO:0000256" key="1">
    <source>
        <dbReference type="ARBA" id="ARBA00023002"/>
    </source>
</evidence>
<reference evidence="4 5" key="1">
    <citation type="submission" date="2020-07" db="EMBL/GenBank/DDBJ databases">
        <title>Sequencing the genomes of 1000 actinobacteria strains.</title>
        <authorList>
            <person name="Klenk H.-P."/>
        </authorList>
    </citation>
    <scope>NUCLEOTIDE SEQUENCE [LARGE SCALE GENOMIC DNA]</scope>
    <source>
        <strain evidence="4 5">DSM 104006</strain>
    </source>
</reference>
<gene>
    <name evidence="4" type="ORF">HNR02_005727</name>
</gene>
<dbReference type="InterPro" id="IPR036291">
    <property type="entry name" value="NAD(P)-bd_dom_sf"/>
</dbReference>
<dbReference type="FunFam" id="3.40.50.720:FF:000336">
    <property type="entry name" value="Aldehyde reductase"/>
    <property type="match status" value="1"/>
</dbReference>
<evidence type="ECO:0000313" key="4">
    <source>
        <dbReference type="EMBL" id="NYI92352.1"/>
    </source>
</evidence>
<accession>A0A853BC75</accession>
<keyword evidence="1" id="KW-0560">Oxidoreductase</keyword>
<dbReference type="EMBL" id="JACCFK010000002">
    <property type="protein sequence ID" value="NYI92352.1"/>
    <property type="molecule type" value="Genomic_DNA"/>
</dbReference>
<dbReference type="InterPro" id="IPR050425">
    <property type="entry name" value="NAD(P)_dehydrat-like"/>
</dbReference>
<dbReference type="CDD" id="cd05227">
    <property type="entry name" value="AR_SDR_e"/>
    <property type="match status" value="1"/>
</dbReference>
<evidence type="ECO:0000256" key="2">
    <source>
        <dbReference type="ARBA" id="ARBA00023445"/>
    </source>
</evidence>
<keyword evidence="5" id="KW-1185">Reference proteome</keyword>
<protein>
    <submittedName>
        <fullName evidence="4">Nucleoside-diphosphate-sugar epimerase</fullName>
    </submittedName>
</protein>
<dbReference type="Pfam" id="PF01370">
    <property type="entry name" value="Epimerase"/>
    <property type="match status" value="1"/>
</dbReference>
<dbReference type="Proteomes" id="UP000549616">
    <property type="component" value="Unassembled WGS sequence"/>
</dbReference>
<dbReference type="PANTHER" id="PTHR10366:SF564">
    <property type="entry name" value="STEROL-4-ALPHA-CARBOXYLATE 3-DEHYDROGENASE, DECARBOXYLATING"/>
    <property type="match status" value="1"/>
</dbReference>
<dbReference type="InterPro" id="IPR001509">
    <property type="entry name" value="Epimerase_deHydtase"/>
</dbReference>
<name>A0A853BC75_9PSEU</name>
<proteinExistence type="inferred from homology"/>
<dbReference type="GO" id="GO:0016616">
    <property type="term" value="F:oxidoreductase activity, acting on the CH-OH group of donors, NAD or NADP as acceptor"/>
    <property type="evidence" value="ECO:0007669"/>
    <property type="project" value="TreeGrafter"/>
</dbReference>
<feature type="domain" description="NAD-dependent epimerase/dehydratase" evidence="3">
    <location>
        <begin position="6"/>
        <end position="251"/>
    </location>
</feature>
<comment type="similarity">
    <text evidence="2">Belongs to the NAD(P)-dependent epimerase/dehydratase family. Dihydroflavonol-4-reductase subfamily.</text>
</comment>
<sequence length="351" mass="37460">MPRTLVLVTGGSGFVAGHCILRLLEHGYTVRTTVRSRSREADVRAALEAAGMHRGDALSFVEADLTRDDGWGAAMRGADFVLHVASPVHTDAVADEHAIIGPAREGTLRVLRAATAAGVKRVVLTSAFHAVGYGHGHVDRVFTEDDWSPVDGPGVDAYGRSKILAERAAWDFVRDAGNGMELTTILPIAVMGPVLGRDVRGANQIIQRSLNGQLPGYPNMYVPIVDVRDVAAAHVAAMTAPDAAGQRFLVGSGEPAVAMKQIGATLRHHLCDAAKHVPTRTVPNVVVRLTALFKAEFKPVAADLGYVKRVSNEKSRRVLGLNPRKASEAILGAARSMLTDPAVHTGRSRRH</sequence>
<dbReference type="Gene3D" id="3.40.50.720">
    <property type="entry name" value="NAD(P)-binding Rossmann-like Domain"/>
    <property type="match status" value="1"/>
</dbReference>
<dbReference type="RefSeq" id="WP_179776592.1">
    <property type="nucleotide sequence ID" value="NZ_JACCFK010000002.1"/>
</dbReference>
<organism evidence="4 5">
    <name type="scientific">Amycolatopsis endophytica</name>
    <dbReference type="NCBI Taxonomy" id="860233"/>
    <lineage>
        <taxon>Bacteria</taxon>
        <taxon>Bacillati</taxon>
        <taxon>Actinomycetota</taxon>
        <taxon>Actinomycetes</taxon>
        <taxon>Pseudonocardiales</taxon>
        <taxon>Pseudonocardiaceae</taxon>
        <taxon>Amycolatopsis</taxon>
    </lineage>
</organism>
<dbReference type="SUPFAM" id="SSF51735">
    <property type="entry name" value="NAD(P)-binding Rossmann-fold domains"/>
    <property type="match status" value="1"/>
</dbReference>
<comment type="caution">
    <text evidence="4">The sequence shown here is derived from an EMBL/GenBank/DDBJ whole genome shotgun (WGS) entry which is preliminary data.</text>
</comment>
<dbReference type="PANTHER" id="PTHR10366">
    <property type="entry name" value="NAD DEPENDENT EPIMERASE/DEHYDRATASE"/>
    <property type="match status" value="1"/>
</dbReference>
<evidence type="ECO:0000259" key="3">
    <source>
        <dbReference type="Pfam" id="PF01370"/>
    </source>
</evidence>